<comment type="cofactor">
    <cofactor evidence="10">
        <name>Mg(2+)</name>
        <dbReference type="ChEBI" id="CHEBI:18420"/>
    </cofactor>
    <text evidence="10">Binds 1 Mg(2+) ion per subunit.</text>
</comment>
<dbReference type="InterPro" id="IPR029057">
    <property type="entry name" value="PRTase-like"/>
</dbReference>
<dbReference type="InterPro" id="IPR000836">
    <property type="entry name" value="PRTase_dom"/>
</dbReference>
<dbReference type="GeneID" id="78274640"/>
<evidence type="ECO:0000256" key="9">
    <source>
        <dbReference type="PIRNR" id="PIRNR000485"/>
    </source>
</evidence>
<feature type="binding site" evidence="10">
    <location>
        <position position="356"/>
    </location>
    <ligand>
        <name>Mg(2+)</name>
        <dbReference type="ChEBI" id="CHEBI:18420"/>
    </ligand>
</feature>
<protein>
    <recommendedName>
        <fullName evidence="3 8">Amidophosphoribosyltransferase</fullName>
        <shortName evidence="9">ATase</shortName>
        <ecNumber evidence="3 8">2.4.2.14</ecNumber>
    </recommendedName>
    <alternativeName>
        <fullName evidence="9">Glutamine phosphoribosylpyrophosphate amidotransferase</fullName>
    </alternativeName>
</protein>
<evidence type="ECO:0000256" key="7">
    <source>
        <dbReference type="ARBA" id="ARBA00022962"/>
    </source>
</evidence>
<evidence type="ECO:0000256" key="4">
    <source>
        <dbReference type="ARBA" id="ARBA00022676"/>
    </source>
</evidence>
<proteinExistence type="inferred from homology"/>
<dbReference type="EMBL" id="MPKA01000044">
    <property type="protein sequence ID" value="OLU47569.1"/>
    <property type="molecule type" value="Genomic_DNA"/>
</dbReference>
<feature type="binding site" evidence="11">
    <location>
        <position position="247"/>
    </location>
    <ligand>
        <name>[4Fe-4S] cluster</name>
        <dbReference type="ChEBI" id="CHEBI:49883"/>
    </ligand>
</feature>
<reference evidence="13 14" key="1">
    <citation type="submission" date="2016-11" db="EMBL/GenBank/DDBJ databases">
        <title>Description of two novel members of the family Erysipelotrichaceae: Ileibacterium lipovorans gen. nov., sp. nov. and Dubosiella newyorkensis, gen. nov., sp. nov.</title>
        <authorList>
            <person name="Cox L.M."/>
            <person name="Sohn J."/>
            <person name="Tyrrell K.L."/>
            <person name="Citron D.M."/>
            <person name="Lawson P.A."/>
            <person name="Patel N.B."/>
            <person name="Iizumi T."/>
            <person name="Perez-Perez G.I."/>
            <person name="Goldstein E.J."/>
            <person name="Blaser M.J."/>
        </authorList>
    </citation>
    <scope>NUCLEOTIDE SEQUENCE [LARGE SCALE GENOMIC DNA]</scope>
    <source>
        <strain evidence="13 14">NYU-BL-A4</strain>
    </source>
</reference>
<keyword evidence="10" id="KW-0479">Metal-binding</keyword>
<sequence length="456" mass="51237">MESGSLRMNKQSLSGIAGVFHAEQSERILYYMMHSLQHLGQDGCGMAIADGSHVMVEKNHGLLAEVFKEDVLSKNTGISAVGHVRMSMYLDEALENLQPIMVRAHQGHFAIVVSGSILNARELQEEMEADGLIFQGNSDAELIAHLIQFNHGHLFEKILSATKRLVGSYTFLLMTKNTMYAYRSSDGIHPLFLASYKGGYLLASETSAFSMFDVEEFRSLEAGELIRFGKEDVRSFFLNDRAQERLCAMEFVYYARMDSLFENVSVHTVRKKTGAMLARQERVDADLVVAAPDTATSAAMAFASVLKKPYEIGLVKNRYIGSTYIYPSSVQRMQGIKTRFNAVSSIVKGKRVYLVDDSLIKGFTAKRLCQLLKEAGAKEVHLRIASPRIVSECWYGFEEADHDELAANVYSDDELAKWLNVDSVRFLELEEFDACLPMDCCQACMRKEREHCGRKI</sequence>
<dbReference type="GO" id="GO:0009113">
    <property type="term" value="P:purine nucleobase biosynthetic process"/>
    <property type="evidence" value="ECO:0007669"/>
    <property type="project" value="UniProtKB-UniRule"/>
</dbReference>
<evidence type="ECO:0000256" key="1">
    <source>
        <dbReference type="ARBA" id="ARBA00005209"/>
    </source>
</evidence>
<evidence type="ECO:0000256" key="6">
    <source>
        <dbReference type="ARBA" id="ARBA00022755"/>
    </source>
</evidence>
<keyword evidence="5 9" id="KW-0808">Transferase</keyword>
<feature type="binding site" evidence="11">
    <location>
        <position position="444"/>
    </location>
    <ligand>
        <name>[4Fe-4S] cluster</name>
        <dbReference type="ChEBI" id="CHEBI:49883"/>
    </ligand>
</feature>
<comment type="pathway">
    <text evidence="1 9">Purine metabolism; IMP biosynthesis via de novo pathway; N(1)-(5-phospho-D-ribosyl)glycinamide from 5-phospho-alpha-D-ribose 1-diphosphate: step 1/2.</text>
</comment>
<dbReference type="STRING" id="1862672.BO225_01605"/>
<dbReference type="Pfam" id="PF00156">
    <property type="entry name" value="Pribosyltran"/>
    <property type="match status" value="1"/>
</dbReference>
<feature type="binding site" evidence="10">
    <location>
        <position position="294"/>
    </location>
    <ligand>
        <name>Mg(2+)</name>
        <dbReference type="ChEBI" id="CHEBI:18420"/>
    </ligand>
</feature>
<dbReference type="InterPro" id="IPR029055">
    <property type="entry name" value="Ntn_hydrolases_N"/>
</dbReference>
<evidence type="ECO:0000259" key="12">
    <source>
        <dbReference type="PROSITE" id="PS51278"/>
    </source>
</evidence>
<dbReference type="UniPathway" id="UPA00074">
    <property type="reaction ID" value="UER00124"/>
</dbReference>
<dbReference type="Gene3D" id="3.60.20.10">
    <property type="entry name" value="Glutamine Phosphoribosylpyrophosphate, subunit 1, domain 1"/>
    <property type="match status" value="1"/>
</dbReference>
<keyword evidence="4 9" id="KW-0328">Glycosyltransferase</keyword>
<dbReference type="OrthoDB" id="9801213at2"/>
<evidence type="ECO:0000313" key="13">
    <source>
        <dbReference type="EMBL" id="OLU47569.1"/>
    </source>
</evidence>
<keyword evidence="7" id="KW-0315">Glutamine amidotransferase</keyword>
<dbReference type="InterPro" id="IPR005854">
    <property type="entry name" value="PurF"/>
</dbReference>
<comment type="catalytic activity">
    <reaction evidence="9">
        <text>5-phospho-beta-D-ribosylamine + L-glutamate + diphosphate = 5-phospho-alpha-D-ribose 1-diphosphate + L-glutamine + H2O</text>
        <dbReference type="Rhea" id="RHEA:14905"/>
        <dbReference type="ChEBI" id="CHEBI:15377"/>
        <dbReference type="ChEBI" id="CHEBI:29985"/>
        <dbReference type="ChEBI" id="CHEBI:33019"/>
        <dbReference type="ChEBI" id="CHEBI:58017"/>
        <dbReference type="ChEBI" id="CHEBI:58359"/>
        <dbReference type="ChEBI" id="CHEBI:58681"/>
        <dbReference type="EC" id="2.4.2.14"/>
    </reaction>
</comment>
<evidence type="ECO:0000256" key="2">
    <source>
        <dbReference type="ARBA" id="ARBA00010138"/>
    </source>
</evidence>
<evidence type="ECO:0000256" key="11">
    <source>
        <dbReference type="PIRSR" id="PIRSR000485-3"/>
    </source>
</evidence>
<evidence type="ECO:0000256" key="8">
    <source>
        <dbReference type="NCBIfam" id="TIGR01134"/>
    </source>
</evidence>
<dbReference type="GO" id="GO:0051536">
    <property type="term" value="F:iron-sulfur cluster binding"/>
    <property type="evidence" value="ECO:0007669"/>
    <property type="project" value="UniProtKB-KW"/>
</dbReference>
<feature type="binding site" evidence="11">
    <location>
        <position position="441"/>
    </location>
    <ligand>
        <name>[4Fe-4S] cluster</name>
        <dbReference type="ChEBI" id="CHEBI:49883"/>
    </ligand>
</feature>
<dbReference type="EC" id="2.4.2.14" evidence="3 8"/>
<comment type="cofactor">
    <cofactor evidence="11">
        <name>[4Fe-4S] cluster</name>
        <dbReference type="ChEBI" id="CHEBI:49883"/>
    </cofactor>
    <text evidence="11">Binds 1 [4Fe-4S] cluster per subunit.</text>
</comment>
<dbReference type="GO" id="GO:0006189">
    <property type="term" value="P:'de novo' IMP biosynthetic process"/>
    <property type="evidence" value="ECO:0007669"/>
    <property type="project" value="UniProtKB-UniPathway"/>
</dbReference>
<evidence type="ECO:0000256" key="5">
    <source>
        <dbReference type="ARBA" id="ARBA00022679"/>
    </source>
</evidence>
<dbReference type="PROSITE" id="PS51278">
    <property type="entry name" value="GATASE_TYPE_2"/>
    <property type="match status" value="1"/>
</dbReference>
<dbReference type="SUPFAM" id="SSF56235">
    <property type="entry name" value="N-terminal nucleophile aminohydrolases (Ntn hydrolases)"/>
    <property type="match status" value="1"/>
</dbReference>
<dbReference type="Pfam" id="PF13537">
    <property type="entry name" value="GATase_7"/>
    <property type="match status" value="1"/>
</dbReference>
<feature type="binding site" evidence="11">
    <location>
        <position position="393"/>
    </location>
    <ligand>
        <name>[4Fe-4S] cluster</name>
        <dbReference type="ChEBI" id="CHEBI:49883"/>
    </ligand>
</feature>
<comment type="caution">
    <text evidence="13">The sequence shown here is derived from an EMBL/GenBank/DDBJ whole genome shotgun (WGS) entry which is preliminary data.</text>
</comment>
<dbReference type="PIRSF" id="PIRSF000485">
    <property type="entry name" value="Amd_phspho_trans"/>
    <property type="match status" value="1"/>
</dbReference>
<feature type="binding site" evidence="10">
    <location>
        <position position="357"/>
    </location>
    <ligand>
        <name>Mg(2+)</name>
        <dbReference type="ChEBI" id="CHEBI:18420"/>
    </ligand>
</feature>
<dbReference type="AlphaFoldDB" id="A0A1U7NPL0"/>
<keyword evidence="10" id="KW-0460">Magnesium</keyword>
<dbReference type="SUPFAM" id="SSF53271">
    <property type="entry name" value="PRTase-like"/>
    <property type="match status" value="1"/>
</dbReference>
<organism evidence="13 14">
    <name type="scientific">Dubosiella newyorkensis</name>
    <dbReference type="NCBI Taxonomy" id="1862672"/>
    <lineage>
        <taxon>Bacteria</taxon>
        <taxon>Bacillati</taxon>
        <taxon>Bacillota</taxon>
        <taxon>Erysipelotrichia</taxon>
        <taxon>Erysipelotrichales</taxon>
        <taxon>Erysipelotrichaceae</taxon>
        <taxon>Dubosiella</taxon>
    </lineage>
</organism>
<dbReference type="RefSeq" id="WP_076340540.1">
    <property type="nucleotide sequence ID" value="NZ_CAOQIG010000023.1"/>
</dbReference>
<comment type="similarity">
    <text evidence="2 9">In the C-terminal section; belongs to the purine/pyrimidine phosphoribosyltransferase family.</text>
</comment>
<dbReference type="Gene3D" id="3.40.50.2020">
    <property type="match status" value="1"/>
</dbReference>
<feature type="domain" description="Glutamine amidotransferase type-2" evidence="12">
    <location>
        <begin position="14"/>
        <end position="231"/>
    </location>
</feature>
<evidence type="ECO:0000256" key="10">
    <source>
        <dbReference type="PIRSR" id="PIRSR000485-2"/>
    </source>
</evidence>
<accession>A0A1U7NPL0</accession>
<dbReference type="NCBIfam" id="TIGR01134">
    <property type="entry name" value="purF"/>
    <property type="match status" value="1"/>
</dbReference>
<dbReference type="Proteomes" id="UP000186705">
    <property type="component" value="Unassembled WGS sequence"/>
</dbReference>
<dbReference type="CDD" id="cd06223">
    <property type="entry name" value="PRTases_typeI"/>
    <property type="match status" value="1"/>
</dbReference>
<keyword evidence="11" id="KW-0411">Iron-sulfur</keyword>
<dbReference type="InterPro" id="IPR017932">
    <property type="entry name" value="GATase_2_dom"/>
</dbReference>
<evidence type="ECO:0000256" key="3">
    <source>
        <dbReference type="ARBA" id="ARBA00011941"/>
    </source>
</evidence>
<dbReference type="GO" id="GO:0004044">
    <property type="term" value="F:amidophosphoribosyltransferase activity"/>
    <property type="evidence" value="ECO:0007669"/>
    <property type="project" value="UniProtKB-UniRule"/>
</dbReference>
<keyword evidence="6 9" id="KW-0658">Purine biosynthesis</keyword>
<name>A0A1U7NPL0_9FIRM</name>
<gene>
    <name evidence="13" type="ORF">BO225_01605</name>
</gene>
<evidence type="ECO:0000313" key="14">
    <source>
        <dbReference type="Proteomes" id="UP000186705"/>
    </source>
</evidence>
<dbReference type="PANTHER" id="PTHR11907">
    <property type="entry name" value="AMIDOPHOSPHORIBOSYLTRANSFERASE"/>
    <property type="match status" value="1"/>
</dbReference>
<keyword evidence="14" id="KW-1185">Reference proteome</keyword>
<keyword evidence="11" id="KW-0408">Iron</keyword>
<dbReference type="GO" id="GO:0046872">
    <property type="term" value="F:metal ion binding"/>
    <property type="evidence" value="ECO:0007669"/>
    <property type="project" value="UniProtKB-KW"/>
</dbReference>